<sequence length="114" mass="13668">MYFCKKCNNYIDILYNNNMVLLCKYCKYVEEIRHDINIPFRNLRHKENHIIRGPRLVISSFDYYTSNVICPSCKKNCVLIIPGNLKSIQYIIFSCFICKSCKKHFLAYKISYFK</sequence>
<reference evidence="1" key="1">
    <citation type="journal article" date="2015" name="Genome Biol. Evol.">
        <title>Nucleomorph Genome Sequences of Two Chlorarachniophytes, Amorphochlora amoebiformis and Lotharella vacuolata.</title>
        <authorList>
            <person name="Suzuki S."/>
            <person name="Shirato S."/>
            <person name="Hirakawa Y."/>
            <person name="Ishida K."/>
        </authorList>
    </citation>
    <scope>NUCLEOTIDE SEQUENCE</scope>
    <source>
        <strain evidence="1">CCMP2058</strain>
    </source>
</reference>
<keyword evidence="1" id="KW-0542">Nucleomorph</keyword>
<dbReference type="AlphaFoldDB" id="A0A0H5BI31"/>
<proteinExistence type="predicted"/>
<name>A0A0H5BI31_9EUKA</name>
<evidence type="ECO:0000313" key="1">
    <source>
        <dbReference type="EMBL" id="BAS01866.1"/>
    </source>
</evidence>
<organism evidence="1">
    <name type="scientific">Amorphochlora amoebiformis</name>
    <dbReference type="NCBI Taxonomy" id="1561963"/>
    <lineage>
        <taxon>Eukaryota</taxon>
        <taxon>Sar</taxon>
        <taxon>Rhizaria</taxon>
        <taxon>Cercozoa</taxon>
        <taxon>Chlorarachniophyceae</taxon>
        <taxon>Amorphochlora</taxon>
    </lineage>
</organism>
<accession>A0A0H5BI31</accession>
<geneLocation type="nucleomorph" evidence="1"/>
<protein>
    <submittedName>
        <fullName evidence="1">Uncharacterized protein</fullName>
    </submittedName>
</protein>
<dbReference type="EMBL" id="AB996603">
    <property type="protein sequence ID" value="BAS01866.1"/>
    <property type="molecule type" value="Genomic_DNA"/>
</dbReference>